<dbReference type="GO" id="GO:0001181">
    <property type="term" value="F:RNA polymerase I general transcription initiation factor activity"/>
    <property type="evidence" value="ECO:0007669"/>
    <property type="project" value="InterPro"/>
</dbReference>
<protein>
    <submittedName>
        <fullName evidence="2">(salmon louse) hypothetical protein</fullName>
    </submittedName>
</protein>
<sequence length="229" mass="25914">MDILDTIIKESKGGGILRSPLSKNSSRVHFEAPSNLKDILSKYSNSEECLEEIQGLMTHAQNLQGAALITWIEELQESIPLLNKKLEGFVKALFKISWVTQEAPVADAFKVFLINLLSAHSFYITDIVQSLVSNFLIKNDQISHNTHEVLKVVILTCPLDGKRALLQSLSDNIPYIMTPACDTHTSYFDNLLKLLRYAKDIRLDILRLIIQRAVELDVRLPKISLEEEK</sequence>
<dbReference type="Proteomes" id="UP000675881">
    <property type="component" value="Chromosome 4"/>
</dbReference>
<name>A0A7R8CU06_LEPSM</name>
<evidence type="ECO:0000313" key="2">
    <source>
        <dbReference type="EMBL" id="CAF2931327.1"/>
    </source>
</evidence>
<dbReference type="PANTHER" id="PTHR12790">
    <property type="entry name" value="TRANSCRIPTION INITIATION FACTOR IA RRN3"/>
    <property type="match status" value="1"/>
</dbReference>
<gene>
    <name evidence="2" type="ORF">LSAA_9189</name>
</gene>
<dbReference type="GO" id="GO:0006361">
    <property type="term" value="P:transcription initiation at RNA polymerase I promoter"/>
    <property type="evidence" value="ECO:0007669"/>
    <property type="project" value="InterPro"/>
</dbReference>
<dbReference type="GO" id="GO:0001042">
    <property type="term" value="F:RNA polymerase I core binding"/>
    <property type="evidence" value="ECO:0007669"/>
    <property type="project" value="TreeGrafter"/>
</dbReference>
<comment type="similarity">
    <text evidence="1">Belongs to the RRN3 family.</text>
</comment>
<accession>A0A7R8CU06</accession>
<dbReference type="GO" id="GO:0005634">
    <property type="term" value="C:nucleus"/>
    <property type="evidence" value="ECO:0007669"/>
    <property type="project" value="TreeGrafter"/>
</dbReference>
<reference evidence="2" key="1">
    <citation type="submission" date="2021-02" db="EMBL/GenBank/DDBJ databases">
        <authorList>
            <person name="Bekaert M."/>
        </authorList>
    </citation>
    <scope>NUCLEOTIDE SEQUENCE</scope>
    <source>
        <strain evidence="2">IoA-00</strain>
    </source>
</reference>
<dbReference type="Pfam" id="PF05327">
    <property type="entry name" value="RRN3"/>
    <property type="match status" value="1"/>
</dbReference>
<dbReference type="OrthoDB" id="26970at2759"/>
<dbReference type="PANTHER" id="PTHR12790:SF0">
    <property type="entry name" value="RNA POLYMERASE I-SPECIFIC TRANSCRIPTION INITIATION FACTOR RRN3-RELATED"/>
    <property type="match status" value="1"/>
</dbReference>
<keyword evidence="3" id="KW-1185">Reference proteome</keyword>
<dbReference type="AlphaFoldDB" id="A0A7R8CU06"/>
<dbReference type="InterPro" id="IPR007991">
    <property type="entry name" value="RNA_pol_I_trans_ini_fac_RRN3"/>
</dbReference>
<dbReference type="EMBL" id="HG994583">
    <property type="protein sequence ID" value="CAF2931327.1"/>
    <property type="molecule type" value="Genomic_DNA"/>
</dbReference>
<evidence type="ECO:0000256" key="1">
    <source>
        <dbReference type="ARBA" id="ARBA00010098"/>
    </source>
</evidence>
<organism evidence="2 3">
    <name type="scientific">Lepeophtheirus salmonis</name>
    <name type="common">Salmon louse</name>
    <name type="synonym">Caligus salmonis</name>
    <dbReference type="NCBI Taxonomy" id="72036"/>
    <lineage>
        <taxon>Eukaryota</taxon>
        <taxon>Metazoa</taxon>
        <taxon>Ecdysozoa</taxon>
        <taxon>Arthropoda</taxon>
        <taxon>Crustacea</taxon>
        <taxon>Multicrustacea</taxon>
        <taxon>Hexanauplia</taxon>
        <taxon>Copepoda</taxon>
        <taxon>Siphonostomatoida</taxon>
        <taxon>Caligidae</taxon>
        <taxon>Lepeophtheirus</taxon>
    </lineage>
</organism>
<proteinExistence type="inferred from homology"/>
<evidence type="ECO:0000313" key="3">
    <source>
        <dbReference type="Proteomes" id="UP000675881"/>
    </source>
</evidence>